<gene>
    <name evidence="1" type="ORF">A2264_04735</name>
</gene>
<dbReference type="AlphaFoldDB" id="A0A1F4W2K3"/>
<accession>A0A1F4W2K3</accession>
<comment type="caution">
    <text evidence="1">The sequence shown here is derived from an EMBL/GenBank/DDBJ whole genome shotgun (WGS) entry which is preliminary data.</text>
</comment>
<proteinExistence type="predicted"/>
<reference evidence="1 2" key="1">
    <citation type="journal article" date="2016" name="Nat. Commun.">
        <title>Thousands of microbial genomes shed light on interconnected biogeochemical processes in an aquifer system.</title>
        <authorList>
            <person name="Anantharaman K."/>
            <person name="Brown C.T."/>
            <person name="Hug L.A."/>
            <person name="Sharon I."/>
            <person name="Castelle C.J."/>
            <person name="Probst A.J."/>
            <person name="Thomas B.C."/>
            <person name="Singh A."/>
            <person name="Wilkins M.J."/>
            <person name="Karaoz U."/>
            <person name="Brodie E.L."/>
            <person name="Williams K.H."/>
            <person name="Hubbard S.S."/>
            <person name="Banfield J.F."/>
        </authorList>
    </citation>
    <scope>NUCLEOTIDE SEQUENCE [LARGE SCALE GENOMIC DNA]</scope>
</reference>
<evidence type="ECO:0000313" key="2">
    <source>
        <dbReference type="Proteomes" id="UP000176614"/>
    </source>
</evidence>
<sequence>MNKFLTLAVIGVLAASVVGLSIDKAKAFSDNQRPNFMKDFGNGKEFPRGRQPGIEAKAELFGLSADELKEQLKTKTIVEIAREKNITYEQMQEFMRVWMTKRWQENGLTQEDIESRIQGMTQRQINHKEWCDFAQ</sequence>
<dbReference type="Proteomes" id="UP000176614">
    <property type="component" value="Unassembled WGS sequence"/>
</dbReference>
<name>A0A1F4W2K3_UNCKA</name>
<dbReference type="EMBL" id="MEVT01000005">
    <property type="protein sequence ID" value="OGC63642.1"/>
    <property type="molecule type" value="Genomic_DNA"/>
</dbReference>
<organism evidence="1 2">
    <name type="scientific">candidate division WWE3 bacterium RIFOXYA2_FULL_46_9</name>
    <dbReference type="NCBI Taxonomy" id="1802636"/>
    <lineage>
        <taxon>Bacteria</taxon>
        <taxon>Katanobacteria</taxon>
    </lineage>
</organism>
<evidence type="ECO:0000313" key="1">
    <source>
        <dbReference type="EMBL" id="OGC63642.1"/>
    </source>
</evidence>
<protein>
    <submittedName>
        <fullName evidence="1">Uncharacterized protein</fullName>
    </submittedName>
</protein>